<accession>A0A5B8U642</accession>
<keyword evidence="2" id="KW-1185">Reference proteome</keyword>
<organism evidence="1 2">
    <name type="scientific">Baekduia soli</name>
    <dbReference type="NCBI Taxonomy" id="496014"/>
    <lineage>
        <taxon>Bacteria</taxon>
        <taxon>Bacillati</taxon>
        <taxon>Actinomycetota</taxon>
        <taxon>Thermoleophilia</taxon>
        <taxon>Solirubrobacterales</taxon>
        <taxon>Baekduiaceae</taxon>
        <taxon>Baekduia</taxon>
    </lineage>
</organism>
<evidence type="ECO:0000313" key="2">
    <source>
        <dbReference type="Proteomes" id="UP000321805"/>
    </source>
</evidence>
<reference evidence="1 2" key="1">
    <citation type="journal article" date="2018" name="J. Microbiol.">
        <title>Baekduia soli gen. nov., sp. nov., a novel bacterium isolated from the soil of Baekdu Mountain and proposal of a novel family name, Baekduiaceae fam. nov.</title>
        <authorList>
            <person name="An D.S."/>
            <person name="Siddiqi M.Z."/>
            <person name="Kim K.H."/>
            <person name="Yu H.S."/>
            <person name="Im W.T."/>
        </authorList>
    </citation>
    <scope>NUCLEOTIDE SEQUENCE [LARGE SCALE GENOMIC DNA]</scope>
    <source>
        <strain evidence="1 2">BR7-21</strain>
    </source>
</reference>
<dbReference type="Proteomes" id="UP000321805">
    <property type="component" value="Chromosome"/>
</dbReference>
<dbReference type="EMBL" id="CP042430">
    <property type="protein sequence ID" value="QEC48490.1"/>
    <property type="molecule type" value="Genomic_DNA"/>
</dbReference>
<dbReference type="AlphaFoldDB" id="A0A5B8U642"/>
<dbReference type="KEGG" id="bsol:FSW04_13555"/>
<dbReference type="RefSeq" id="WP_146920079.1">
    <property type="nucleotide sequence ID" value="NZ_CP042430.1"/>
</dbReference>
<name>A0A5B8U642_9ACTN</name>
<proteinExistence type="predicted"/>
<protein>
    <submittedName>
        <fullName evidence="1">Uncharacterized protein</fullName>
    </submittedName>
</protein>
<evidence type="ECO:0000313" key="1">
    <source>
        <dbReference type="EMBL" id="QEC48490.1"/>
    </source>
</evidence>
<gene>
    <name evidence="1" type="ORF">FSW04_13555</name>
</gene>
<sequence length="83" mass="8775">MALAPDGNAVAAWLRHDADGRWPLQYTTRPAGGTFRAATPLPGSSECDGRLGARVAPATLGGPRSPWTRQAPGRYLVFGDADR</sequence>